<sequence length="68" mass="7253">MTLDADALALENCATALTHLADRLRADQSLPPWFQDAIATYASRCRTAASDLTAAATAQEHDHEEPAG</sequence>
<protein>
    <submittedName>
        <fullName evidence="1">Uncharacterized protein</fullName>
    </submittedName>
</protein>
<dbReference type="EMBL" id="BOOA01000114">
    <property type="protein sequence ID" value="GIH29214.1"/>
    <property type="molecule type" value="Genomic_DNA"/>
</dbReference>
<proteinExistence type="predicted"/>
<dbReference type="Proteomes" id="UP000640052">
    <property type="component" value="Unassembled WGS sequence"/>
</dbReference>
<accession>A0A919QJG6</accession>
<evidence type="ECO:0000313" key="2">
    <source>
        <dbReference type="Proteomes" id="UP000640052"/>
    </source>
</evidence>
<evidence type="ECO:0000313" key="1">
    <source>
        <dbReference type="EMBL" id="GIH29214.1"/>
    </source>
</evidence>
<dbReference type="AlphaFoldDB" id="A0A919QJG6"/>
<gene>
    <name evidence="1" type="ORF">Aph01nite_75240</name>
</gene>
<name>A0A919QJG6_9ACTN</name>
<reference evidence="1" key="1">
    <citation type="submission" date="2021-01" db="EMBL/GenBank/DDBJ databases">
        <title>Whole genome shotgun sequence of Acrocarpospora phusangensis NBRC 108782.</title>
        <authorList>
            <person name="Komaki H."/>
            <person name="Tamura T."/>
        </authorList>
    </citation>
    <scope>NUCLEOTIDE SEQUENCE</scope>
    <source>
        <strain evidence="1">NBRC 108782</strain>
    </source>
</reference>
<organism evidence="1 2">
    <name type="scientific">Acrocarpospora phusangensis</name>
    <dbReference type="NCBI Taxonomy" id="1070424"/>
    <lineage>
        <taxon>Bacteria</taxon>
        <taxon>Bacillati</taxon>
        <taxon>Actinomycetota</taxon>
        <taxon>Actinomycetes</taxon>
        <taxon>Streptosporangiales</taxon>
        <taxon>Streptosporangiaceae</taxon>
        <taxon>Acrocarpospora</taxon>
    </lineage>
</organism>
<keyword evidence="2" id="KW-1185">Reference proteome</keyword>
<dbReference type="RefSeq" id="WP_204045828.1">
    <property type="nucleotide sequence ID" value="NZ_BOOA01000114.1"/>
</dbReference>
<comment type="caution">
    <text evidence="1">The sequence shown here is derived from an EMBL/GenBank/DDBJ whole genome shotgun (WGS) entry which is preliminary data.</text>
</comment>